<dbReference type="AlphaFoldDB" id="F0J8T9"/>
<protein>
    <submittedName>
        <fullName evidence="2">Hypothetical secreted protein 94</fullName>
    </submittedName>
</protein>
<reference evidence="2" key="1">
    <citation type="journal article" date="2011" name="BMC Genomics">
        <title>A further insight into the sialome of the tropical bont tick, Amblyomma variegatum.</title>
        <authorList>
            <person name="Ribeiro J.M."/>
            <person name="Anderson J.M."/>
            <person name="Manoukis N.C."/>
            <person name="Meng Z."/>
            <person name="Francishetti I.M."/>
        </authorList>
    </citation>
    <scope>NUCLEOTIDE SEQUENCE</scope>
    <source>
        <strain evidence="2">Amb_var-94</strain>
        <tissue evidence="2">Salivary gland</tissue>
    </source>
</reference>
<evidence type="ECO:0000313" key="2">
    <source>
        <dbReference type="EMBL" id="DAA34289.1"/>
    </source>
</evidence>
<feature type="non-terminal residue" evidence="2">
    <location>
        <position position="165"/>
    </location>
</feature>
<feature type="signal peptide" evidence="1">
    <location>
        <begin position="1"/>
        <end position="16"/>
    </location>
</feature>
<organism evidence="2">
    <name type="scientific">Amblyomma variegatum</name>
    <name type="common">Tropical bont tick</name>
    <dbReference type="NCBI Taxonomy" id="34610"/>
    <lineage>
        <taxon>Eukaryota</taxon>
        <taxon>Metazoa</taxon>
        <taxon>Ecdysozoa</taxon>
        <taxon>Arthropoda</taxon>
        <taxon>Chelicerata</taxon>
        <taxon>Arachnida</taxon>
        <taxon>Acari</taxon>
        <taxon>Parasitiformes</taxon>
        <taxon>Ixodida</taxon>
        <taxon>Ixodoidea</taxon>
        <taxon>Ixodidae</taxon>
        <taxon>Amblyomminae</taxon>
        <taxon>Amblyomma</taxon>
    </lineage>
</organism>
<dbReference type="EMBL" id="BK007290">
    <property type="protein sequence ID" value="DAA34289.1"/>
    <property type="molecule type" value="mRNA"/>
</dbReference>
<dbReference type="InterPro" id="IPR012674">
    <property type="entry name" value="Calycin"/>
</dbReference>
<name>F0J8T9_AMBVA</name>
<dbReference type="Gene3D" id="2.40.128.20">
    <property type="match status" value="1"/>
</dbReference>
<proteinExistence type="evidence at transcript level"/>
<feature type="chain" id="PRO_5003251593" evidence="1">
    <location>
        <begin position="17"/>
        <end position="165"/>
    </location>
</feature>
<sequence>MLLVAFFMAGFGLCATGRETKFPKEQLNSTQLYSRALKMVRAPTTLRLLMYSPSIENQIPECLISRLLQRLESGTRRTLETSYISKADDRDGETMGRTLAINTNIAILMRNVSKPYLQVSSERGRHPPCTLWGYEHNINCQKIFVTICGPGKPVDLTQCAKVKEE</sequence>
<evidence type="ECO:0000256" key="1">
    <source>
        <dbReference type="SAM" id="SignalP"/>
    </source>
</evidence>
<accession>F0J8T9</accession>
<keyword evidence="1" id="KW-0732">Signal</keyword>